<dbReference type="Gene3D" id="1.10.275.10">
    <property type="entry name" value="Fumarase/aspartase (N-terminal domain)"/>
    <property type="match status" value="1"/>
</dbReference>
<evidence type="ECO:0000256" key="3">
    <source>
        <dbReference type="ARBA" id="ARBA00022989"/>
    </source>
</evidence>
<keyword evidence="2 6" id="KW-0812">Transmembrane</keyword>
<dbReference type="Pfam" id="PF00206">
    <property type="entry name" value="Lyase_1"/>
    <property type="match status" value="1"/>
</dbReference>
<dbReference type="InterPro" id="IPR036259">
    <property type="entry name" value="MFS_trans_sf"/>
</dbReference>
<feature type="transmembrane region" description="Helical" evidence="6">
    <location>
        <begin position="687"/>
        <end position="710"/>
    </location>
</feature>
<sequence length="923" mass="102016">MSISALDSRIFRNLFGTEEVRDIFTDEAYAKLLIQTEAALARAESKVNAIPAEVGDAITSVLGNIELELSRETEIVGYPVLPLVMQLVENTPEDLAKYIHWGATTQDVMDNASMLQIKRGLNLVKRDLNRLIDILQILAEKYRDTPMAGRTHLQHALPCTFGYKCAVYLSSILRHRERLCEIERRCLLVQFGGAAGTLASLGSDRTGIRVRAQLAKELDLEDPMITWHVARDNIAEVLNFLALIGGTLGKIALDIIVMSSNELDEVAEPFVPHRGASSTMPQKRNPISSEIILAASKLLRANASLGLDAMVVDFERLCVKEDSMERNLHSTRGLIVGEAVMMELAPFVGRQRAHDVVYEACKSAIEHDRVLLDVLKENIEVSQHLNEAKLTALCDPLNYLGSGQLMVDDVLKKVAERKSRYAVGLELNSDPRKVCTPDQLISPQPQTRGLKQSVVNNIKELLLVVCPTFILFGYNQSNLGGLASVTDFTNHFPRIDTIHTEGEQKSSNATIQGVVVATFTLGAMMGCLSCSYTSDRFGRRIVIFAGAILTLAGEVLEASSFRLAQLIIGRVILGAGVGMLSGTVPTWQSECSSSSNRGKHVVLDGLFIAIGYVLQAWINLGFYQIKTGSASWRPPIAIPIFFSLILRFPEDDTGIIDELSAIERSLEQSGRAAASLGDLLKMGQDRLLYRFCLCILLQFFQQMSGGNLISVYSTVIFQEGLHMDSETSRILTGGTLTWKLLSCFVGFFAIDRFGRRFVLMVSGTGMATCMMGLAIATSFPHSNFGAQVASVFFVFLFNFFIPIGFLGANFLYCTEVAPTKLRVAMSSISTANHWLWNFAVTMITPVAINTIGYQYYIVFTCIGFCIPASVYLFYPEVNKFCPTFARKSPSVFSTVRYARENPHLELEQDLAQEKAEITHEEKV</sequence>
<dbReference type="CDD" id="cd01597">
    <property type="entry name" value="pCLME"/>
    <property type="match status" value="1"/>
</dbReference>
<dbReference type="SMART" id="SM00998">
    <property type="entry name" value="ADSL_C"/>
    <property type="match status" value="1"/>
</dbReference>
<dbReference type="Gene3D" id="1.20.200.10">
    <property type="entry name" value="Fumarase/aspartase (Central domain)"/>
    <property type="match status" value="1"/>
</dbReference>
<dbReference type="PROSITE" id="PS50850">
    <property type="entry name" value="MFS"/>
    <property type="match status" value="1"/>
</dbReference>
<dbReference type="SUPFAM" id="SSF103473">
    <property type="entry name" value="MFS general substrate transporter"/>
    <property type="match status" value="1"/>
</dbReference>
<dbReference type="InterPro" id="IPR000362">
    <property type="entry name" value="Fumarate_lyase_fam"/>
</dbReference>
<feature type="transmembrane region" description="Helical" evidence="6">
    <location>
        <begin position="563"/>
        <end position="581"/>
    </location>
</feature>
<dbReference type="PANTHER" id="PTHR43172:SF2">
    <property type="entry name" value="ADENYLOSUCCINATE LYASE C-TERMINAL DOMAIN-CONTAINING PROTEIN"/>
    <property type="match status" value="1"/>
</dbReference>
<dbReference type="GO" id="GO:0003824">
    <property type="term" value="F:catalytic activity"/>
    <property type="evidence" value="ECO:0007669"/>
    <property type="project" value="InterPro"/>
</dbReference>
<evidence type="ECO:0000256" key="6">
    <source>
        <dbReference type="SAM" id="Phobius"/>
    </source>
</evidence>
<feature type="transmembrane region" description="Helical" evidence="6">
    <location>
        <begin position="757"/>
        <end position="779"/>
    </location>
</feature>
<dbReference type="GO" id="GO:0016020">
    <property type="term" value="C:membrane"/>
    <property type="evidence" value="ECO:0007669"/>
    <property type="project" value="UniProtKB-SubCell"/>
</dbReference>
<dbReference type="Proteomes" id="UP000326950">
    <property type="component" value="Unassembled WGS sequence"/>
</dbReference>
<dbReference type="InterPro" id="IPR022761">
    <property type="entry name" value="Fumarate_lyase_N"/>
</dbReference>
<dbReference type="PROSITE" id="PS00216">
    <property type="entry name" value="SUGAR_TRANSPORT_1"/>
    <property type="match status" value="1"/>
</dbReference>
<dbReference type="Pfam" id="PF00083">
    <property type="entry name" value="Sugar_tr"/>
    <property type="match status" value="2"/>
</dbReference>
<dbReference type="InterPro" id="IPR020846">
    <property type="entry name" value="MFS_dom"/>
</dbReference>
<dbReference type="InterPro" id="IPR019468">
    <property type="entry name" value="AdenyloSucc_lyase_C"/>
</dbReference>
<dbReference type="InterPro" id="IPR005828">
    <property type="entry name" value="MFS_sugar_transport-like"/>
</dbReference>
<proteinExistence type="inferred from homology"/>
<dbReference type="EMBL" id="ML738663">
    <property type="protein sequence ID" value="KAE8160074.1"/>
    <property type="molecule type" value="Genomic_DNA"/>
</dbReference>
<evidence type="ECO:0000313" key="9">
    <source>
        <dbReference type="Proteomes" id="UP000326950"/>
    </source>
</evidence>
<evidence type="ECO:0000256" key="1">
    <source>
        <dbReference type="ARBA" id="ARBA00004141"/>
    </source>
</evidence>
<evidence type="ECO:0000256" key="4">
    <source>
        <dbReference type="ARBA" id="ARBA00023136"/>
    </source>
</evidence>
<comment type="subcellular location">
    <subcellularLocation>
        <location evidence="1">Membrane</location>
        <topology evidence="1">Multi-pass membrane protein</topology>
    </subcellularLocation>
</comment>
<comment type="similarity">
    <text evidence="5">Belongs to the class-II fumarase/aspartase family.</text>
</comment>
<accession>A0A5N6UN68</accession>
<dbReference type="AlphaFoldDB" id="A0A5N6UN68"/>
<feature type="transmembrane region" description="Helical" evidence="6">
    <location>
        <begin position="601"/>
        <end position="623"/>
    </location>
</feature>
<dbReference type="InterPro" id="IPR008948">
    <property type="entry name" value="L-Aspartase-like"/>
</dbReference>
<evidence type="ECO:0000256" key="2">
    <source>
        <dbReference type="ARBA" id="ARBA00022692"/>
    </source>
</evidence>
<feature type="transmembrane region" description="Helical" evidence="6">
    <location>
        <begin position="791"/>
        <end position="813"/>
    </location>
</feature>
<dbReference type="PANTHER" id="PTHR43172">
    <property type="entry name" value="ADENYLOSUCCINATE LYASE"/>
    <property type="match status" value="1"/>
</dbReference>
<dbReference type="GO" id="GO:0022857">
    <property type="term" value="F:transmembrane transporter activity"/>
    <property type="evidence" value="ECO:0007669"/>
    <property type="project" value="InterPro"/>
</dbReference>
<protein>
    <submittedName>
        <fullName evidence="8">L-Aspartase-like protein</fullName>
    </submittedName>
</protein>
<dbReference type="SUPFAM" id="SSF48557">
    <property type="entry name" value="L-aspartase-like"/>
    <property type="match status" value="1"/>
</dbReference>
<dbReference type="Gene3D" id="1.20.1250.20">
    <property type="entry name" value="MFS general substrate transporter like domains"/>
    <property type="match status" value="2"/>
</dbReference>
<dbReference type="InterPro" id="IPR024083">
    <property type="entry name" value="Fumarase/histidase_N"/>
</dbReference>
<organism evidence="8 9">
    <name type="scientific">Aspergillus tamarii</name>
    <dbReference type="NCBI Taxonomy" id="41984"/>
    <lineage>
        <taxon>Eukaryota</taxon>
        <taxon>Fungi</taxon>
        <taxon>Dikarya</taxon>
        <taxon>Ascomycota</taxon>
        <taxon>Pezizomycotina</taxon>
        <taxon>Eurotiomycetes</taxon>
        <taxon>Eurotiomycetidae</taxon>
        <taxon>Eurotiales</taxon>
        <taxon>Aspergillaceae</taxon>
        <taxon>Aspergillus</taxon>
        <taxon>Aspergillus subgen. Circumdati</taxon>
    </lineage>
</organism>
<dbReference type="Gene3D" id="1.10.40.30">
    <property type="entry name" value="Fumarase/aspartase (C-terminal domain)"/>
    <property type="match status" value="1"/>
</dbReference>
<dbReference type="OrthoDB" id="6612291at2759"/>
<keyword evidence="9" id="KW-1185">Reference proteome</keyword>
<name>A0A5N6UN68_ASPTM</name>
<dbReference type="PRINTS" id="PR00145">
    <property type="entry name" value="ARGSUCLYASE"/>
</dbReference>
<dbReference type="InterPro" id="IPR005829">
    <property type="entry name" value="Sugar_transporter_CS"/>
</dbReference>
<keyword evidence="4 6" id="KW-0472">Membrane</keyword>
<dbReference type="PRINTS" id="PR00149">
    <property type="entry name" value="FUMRATELYASE"/>
</dbReference>
<gene>
    <name evidence="8" type="ORF">BDV40DRAFT_314089</name>
</gene>
<evidence type="ECO:0000313" key="8">
    <source>
        <dbReference type="EMBL" id="KAE8160074.1"/>
    </source>
</evidence>
<feature type="transmembrane region" description="Helical" evidence="6">
    <location>
        <begin position="730"/>
        <end position="750"/>
    </location>
</feature>
<feature type="domain" description="Major facilitator superfamily (MFS) profile" evidence="7">
    <location>
        <begin position="461"/>
        <end position="878"/>
    </location>
</feature>
<evidence type="ECO:0000259" key="7">
    <source>
        <dbReference type="PROSITE" id="PS50850"/>
    </source>
</evidence>
<dbReference type="Pfam" id="PF10397">
    <property type="entry name" value="ADSL_C"/>
    <property type="match status" value="1"/>
</dbReference>
<feature type="transmembrane region" description="Helical" evidence="6">
    <location>
        <begin position="857"/>
        <end position="874"/>
    </location>
</feature>
<keyword evidence="3 6" id="KW-1133">Transmembrane helix</keyword>
<reference evidence="8 9" key="1">
    <citation type="submission" date="2019-04" db="EMBL/GenBank/DDBJ databases">
        <title>Friends and foes A comparative genomics study of 23 Aspergillus species from section Flavi.</title>
        <authorList>
            <consortium name="DOE Joint Genome Institute"/>
            <person name="Kjaerbolling I."/>
            <person name="Vesth T."/>
            <person name="Frisvad J.C."/>
            <person name="Nybo J.L."/>
            <person name="Theobald S."/>
            <person name="Kildgaard S."/>
            <person name="Isbrandt T."/>
            <person name="Kuo A."/>
            <person name="Sato A."/>
            <person name="Lyhne E.K."/>
            <person name="Kogle M.E."/>
            <person name="Wiebenga A."/>
            <person name="Kun R.S."/>
            <person name="Lubbers R.J."/>
            <person name="Makela M.R."/>
            <person name="Barry K."/>
            <person name="Chovatia M."/>
            <person name="Clum A."/>
            <person name="Daum C."/>
            <person name="Haridas S."/>
            <person name="He G."/>
            <person name="LaButti K."/>
            <person name="Lipzen A."/>
            <person name="Mondo S."/>
            <person name="Riley R."/>
            <person name="Salamov A."/>
            <person name="Simmons B.A."/>
            <person name="Magnuson J.K."/>
            <person name="Henrissat B."/>
            <person name="Mortensen U.H."/>
            <person name="Larsen T.O."/>
            <person name="Devries R.P."/>
            <person name="Grigoriev I.V."/>
            <person name="Machida M."/>
            <person name="Baker S.E."/>
            <person name="Andersen M.R."/>
        </authorList>
    </citation>
    <scope>NUCLEOTIDE SEQUENCE [LARGE SCALE GENOMIC DNA]</scope>
    <source>
        <strain evidence="8 9">CBS 117626</strain>
    </source>
</reference>
<evidence type="ECO:0000256" key="5">
    <source>
        <dbReference type="ARBA" id="ARBA00034772"/>
    </source>
</evidence>
<feature type="transmembrane region" description="Helical" evidence="6">
    <location>
        <begin position="834"/>
        <end position="851"/>
    </location>
</feature>